<evidence type="ECO:0000313" key="7">
    <source>
        <dbReference type="EMBL" id="RFU88454.1"/>
    </source>
</evidence>
<evidence type="ECO:0000256" key="6">
    <source>
        <dbReference type="SAM" id="Phobius"/>
    </source>
</evidence>
<gene>
    <name evidence="7" type="ORF">DY218_01555</name>
</gene>
<dbReference type="Proteomes" id="UP000263094">
    <property type="component" value="Unassembled WGS sequence"/>
</dbReference>
<evidence type="ECO:0000256" key="5">
    <source>
        <dbReference type="SAM" id="MobiDB-lite"/>
    </source>
</evidence>
<evidence type="ECO:0000256" key="2">
    <source>
        <dbReference type="ARBA" id="ARBA00022692"/>
    </source>
</evidence>
<evidence type="ECO:0000256" key="3">
    <source>
        <dbReference type="ARBA" id="ARBA00022989"/>
    </source>
</evidence>
<dbReference type="Pfam" id="PF04228">
    <property type="entry name" value="Zn_peptidase"/>
    <property type="match status" value="1"/>
</dbReference>
<dbReference type="AlphaFoldDB" id="A0A372MBX0"/>
<comment type="subcellular location">
    <subcellularLocation>
        <location evidence="1">Membrane</location>
        <topology evidence="1">Single-pass membrane protein</topology>
    </subcellularLocation>
</comment>
<protein>
    <recommendedName>
        <fullName evidence="9">Zinc metallopeptidase</fullName>
    </recommendedName>
</protein>
<evidence type="ECO:0000256" key="4">
    <source>
        <dbReference type="ARBA" id="ARBA00023136"/>
    </source>
</evidence>
<evidence type="ECO:0008006" key="9">
    <source>
        <dbReference type="Google" id="ProtNLM"/>
    </source>
</evidence>
<feature type="compositionally biased region" description="Basic and acidic residues" evidence="5">
    <location>
        <begin position="1"/>
        <end position="11"/>
    </location>
</feature>
<comment type="caution">
    <text evidence="7">The sequence shown here is derived from an EMBL/GenBank/DDBJ whole genome shotgun (WGS) entry which is preliminary data.</text>
</comment>
<feature type="transmembrane region" description="Helical" evidence="6">
    <location>
        <begin position="28"/>
        <end position="48"/>
    </location>
</feature>
<dbReference type="RefSeq" id="WP_128554042.1">
    <property type="nucleotide sequence ID" value="NZ_QUAK01000011.1"/>
</dbReference>
<organism evidence="7 8">
    <name type="scientific">Streptomyces triticagri</name>
    <dbReference type="NCBI Taxonomy" id="2293568"/>
    <lineage>
        <taxon>Bacteria</taxon>
        <taxon>Bacillati</taxon>
        <taxon>Actinomycetota</taxon>
        <taxon>Actinomycetes</taxon>
        <taxon>Kitasatosporales</taxon>
        <taxon>Streptomycetaceae</taxon>
        <taxon>Streptomyces</taxon>
    </lineage>
</organism>
<name>A0A372MBX0_9ACTN</name>
<dbReference type="PANTHER" id="PTHR30168">
    <property type="entry name" value="PUTATIVE MEMBRANE PROTEIN YPFJ"/>
    <property type="match status" value="1"/>
</dbReference>
<evidence type="ECO:0000256" key="1">
    <source>
        <dbReference type="ARBA" id="ARBA00004167"/>
    </source>
</evidence>
<feature type="region of interest" description="Disordered" evidence="5">
    <location>
        <begin position="1"/>
        <end position="23"/>
    </location>
</feature>
<dbReference type="OrthoDB" id="9774900at2"/>
<dbReference type="EMBL" id="QUAK01000011">
    <property type="protein sequence ID" value="RFU88454.1"/>
    <property type="molecule type" value="Genomic_DNA"/>
</dbReference>
<reference evidence="7 8" key="1">
    <citation type="submission" date="2018-08" db="EMBL/GenBank/DDBJ databases">
        <title>Isolation, diversity and antifungal activity of Actinobacteria from wheat.</title>
        <authorList>
            <person name="Han C."/>
        </authorList>
    </citation>
    <scope>NUCLEOTIDE SEQUENCE [LARGE SCALE GENOMIC DNA]</scope>
    <source>
        <strain evidence="7 8">NEAU-YY421</strain>
    </source>
</reference>
<dbReference type="InterPro" id="IPR007343">
    <property type="entry name" value="Uncharacterised_pept_Zn_put"/>
</dbReference>
<accession>A0A372MBX0</accession>
<dbReference type="PANTHER" id="PTHR30168:SF0">
    <property type="entry name" value="INNER MEMBRANE PROTEIN"/>
    <property type="match status" value="1"/>
</dbReference>
<evidence type="ECO:0000313" key="8">
    <source>
        <dbReference type="Proteomes" id="UP000263094"/>
    </source>
</evidence>
<keyword evidence="2 6" id="KW-0812">Transmembrane</keyword>
<keyword evidence="3 6" id="KW-1133">Transmembrane helix</keyword>
<keyword evidence="8" id="KW-1185">Reference proteome</keyword>
<sequence length="296" mass="31750">MQFDDDARLDTSEVQDVRGGGRMPGGKAVGGGLAGIVVLLLGLFLGVGPDNLGLSSGNEEPGTSASSVAQVQQECRTGQDANARADCRTVAVVNSVQDYWSRAFPRQGSGYSPAPTVFFTNRVGTACGSATSAVGPFYCPGDRKVYLDLGFFDELRNTYGSSGGPFAGAYVVAHEYGHHIQNLAGTLRRSQDGRTGQNSNAVRVELQADCYAGVWAKHATTTPDESTGRPLIRELTDQDIRDGLDAAAAVGDDRIQERFQGKVTPESWTHGSSEQRQQWFHEGFRTGDMGRCDTFR</sequence>
<keyword evidence="4 6" id="KW-0472">Membrane</keyword>
<dbReference type="GO" id="GO:0016020">
    <property type="term" value="C:membrane"/>
    <property type="evidence" value="ECO:0007669"/>
    <property type="project" value="UniProtKB-SubCell"/>
</dbReference>
<dbReference type="SUPFAM" id="SSF55486">
    <property type="entry name" value="Metalloproteases ('zincins'), catalytic domain"/>
    <property type="match status" value="1"/>
</dbReference>
<proteinExistence type="predicted"/>